<dbReference type="Proteomes" id="UP000823749">
    <property type="component" value="Chromosome 5"/>
</dbReference>
<dbReference type="AlphaFoldDB" id="A0AAV6KDG2"/>
<evidence type="ECO:0000313" key="1">
    <source>
        <dbReference type="EMBL" id="KAG5550323.1"/>
    </source>
</evidence>
<organism evidence="1 2">
    <name type="scientific">Rhododendron griersonianum</name>
    <dbReference type="NCBI Taxonomy" id="479676"/>
    <lineage>
        <taxon>Eukaryota</taxon>
        <taxon>Viridiplantae</taxon>
        <taxon>Streptophyta</taxon>
        <taxon>Embryophyta</taxon>
        <taxon>Tracheophyta</taxon>
        <taxon>Spermatophyta</taxon>
        <taxon>Magnoliopsida</taxon>
        <taxon>eudicotyledons</taxon>
        <taxon>Gunneridae</taxon>
        <taxon>Pentapetalae</taxon>
        <taxon>asterids</taxon>
        <taxon>Ericales</taxon>
        <taxon>Ericaceae</taxon>
        <taxon>Ericoideae</taxon>
        <taxon>Rhodoreae</taxon>
        <taxon>Rhododendron</taxon>
    </lineage>
</organism>
<accession>A0AAV6KDG2</accession>
<proteinExistence type="predicted"/>
<comment type="caution">
    <text evidence="1">The sequence shown here is derived from an EMBL/GenBank/DDBJ whole genome shotgun (WGS) entry which is preliminary data.</text>
</comment>
<keyword evidence="2" id="KW-1185">Reference proteome</keyword>
<reference evidence="1" key="1">
    <citation type="submission" date="2020-08" db="EMBL/GenBank/DDBJ databases">
        <title>Plant Genome Project.</title>
        <authorList>
            <person name="Zhang R.-G."/>
        </authorList>
    </citation>
    <scope>NUCLEOTIDE SEQUENCE</scope>
    <source>
        <strain evidence="1">WSP0</strain>
        <tissue evidence="1">Leaf</tissue>
    </source>
</reference>
<dbReference type="EMBL" id="JACTNZ010000005">
    <property type="protein sequence ID" value="KAG5550323.1"/>
    <property type="molecule type" value="Genomic_DNA"/>
</dbReference>
<gene>
    <name evidence="1" type="ORF">RHGRI_015324</name>
</gene>
<protein>
    <submittedName>
        <fullName evidence="1">Uncharacterized protein</fullName>
    </submittedName>
</protein>
<sequence>MMLAILKMERRLNRSKRKIKEKKLISEFGIKVAKVSKKSKVVSSSSLSTRDIQNRNSTLFKNASKALDFGARLGIKIGGGRNHNYNNRYA</sequence>
<name>A0AAV6KDG2_9ERIC</name>
<evidence type="ECO:0000313" key="2">
    <source>
        <dbReference type="Proteomes" id="UP000823749"/>
    </source>
</evidence>